<keyword evidence="3" id="KW-1185">Reference proteome</keyword>
<dbReference type="Proteomes" id="UP000185469">
    <property type="component" value="Chromosome"/>
</dbReference>
<sequence>MIFQPDNSRTSRAAHAEDRARGLVQDILDREERVRTNLAAADVDPWEMRFIVDESIHDGAIAAWREEAVRARRLLRRFSIQSGYRERIRDVERRIDAMLHLAETLEELWDAAAAASARLSAAEARDAEAFERERRRQNDAAAARRGREERRERRRRELQRKVGHITADALDRTREAGGGVLRRSLEAGREALEKLPDLPEWPTRGRRGGGAEREVRRAEARDLRHQPPLPED</sequence>
<dbReference type="OrthoDB" id="4408703at2"/>
<evidence type="ECO:0000313" key="3">
    <source>
        <dbReference type="Proteomes" id="UP000185469"/>
    </source>
</evidence>
<feature type="region of interest" description="Disordered" evidence="1">
    <location>
        <begin position="129"/>
        <end position="160"/>
    </location>
</feature>
<dbReference type="KEGG" id="csph:CSPHI_09180"/>
<name>A0A1L7CZA5_9CORY</name>
<feature type="compositionally biased region" description="Basic and acidic residues" evidence="1">
    <location>
        <begin position="209"/>
        <end position="225"/>
    </location>
</feature>
<reference evidence="2 3" key="1">
    <citation type="submission" date="2014-08" db="EMBL/GenBank/DDBJ databases">
        <title>Complete genome sequence of Corynebacterium sphenisci CECT 5990(T) (=DSM 44792(T)), isolated from healthy wild penguins.</title>
        <authorList>
            <person name="Ruckert C."/>
            <person name="Albersmeier A."/>
            <person name="Winkler A."/>
            <person name="Kalinowski J."/>
        </authorList>
    </citation>
    <scope>NUCLEOTIDE SEQUENCE [LARGE SCALE GENOMIC DNA]</scope>
    <source>
        <strain evidence="2 3">DSM 44792</strain>
    </source>
</reference>
<evidence type="ECO:0000256" key="1">
    <source>
        <dbReference type="SAM" id="MobiDB-lite"/>
    </source>
</evidence>
<feature type="region of interest" description="Disordered" evidence="1">
    <location>
        <begin position="179"/>
        <end position="232"/>
    </location>
</feature>
<dbReference type="EMBL" id="CP009248">
    <property type="protein sequence ID" value="APT91157.1"/>
    <property type="molecule type" value="Genomic_DNA"/>
</dbReference>
<organism evidence="2 3">
    <name type="scientific">Corynebacterium sphenisci DSM 44792</name>
    <dbReference type="NCBI Taxonomy" id="1437874"/>
    <lineage>
        <taxon>Bacteria</taxon>
        <taxon>Bacillati</taxon>
        <taxon>Actinomycetota</taxon>
        <taxon>Actinomycetes</taxon>
        <taxon>Mycobacteriales</taxon>
        <taxon>Corynebacteriaceae</taxon>
        <taxon>Corynebacterium</taxon>
    </lineage>
</organism>
<proteinExistence type="predicted"/>
<accession>A0A1L7CZA5</accession>
<dbReference type="AlphaFoldDB" id="A0A1L7CZA5"/>
<dbReference type="STRING" id="1437874.CSPHI_09180"/>
<evidence type="ECO:0000313" key="2">
    <source>
        <dbReference type="EMBL" id="APT91157.1"/>
    </source>
</evidence>
<feature type="compositionally biased region" description="Basic and acidic residues" evidence="1">
    <location>
        <begin position="129"/>
        <end position="138"/>
    </location>
</feature>
<gene>
    <name evidence="2" type="ORF">CSPHI_09180</name>
</gene>
<protein>
    <submittedName>
        <fullName evidence="2">Uncharacterized protein</fullName>
    </submittedName>
</protein>
<feature type="compositionally biased region" description="Basic and acidic residues" evidence="1">
    <location>
        <begin position="183"/>
        <end position="197"/>
    </location>
</feature>